<dbReference type="EMBL" id="CP120678">
    <property type="protein sequence ID" value="WIW71559.1"/>
    <property type="molecule type" value="Genomic_DNA"/>
</dbReference>
<gene>
    <name evidence="1" type="ORF">P3F81_04450</name>
</gene>
<proteinExistence type="predicted"/>
<accession>A0A9Y2AIP0</accession>
<dbReference type="KEGG" id="sgbi:P3F81_04450"/>
<reference evidence="1" key="1">
    <citation type="submission" date="2023-03" db="EMBL/GenBank/DDBJ databases">
        <title>Selenobaculum gbiensis gen. nov. sp. nov., a new bacterium isolated from the gut microbiota of IBD patient.</title>
        <authorList>
            <person name="Yeo S."/>
            <person name="Park H."/>
            <person name="Huh C.S."/>
        </authorList>
    </citation>
    <scope>NUCLEOTIDE SEQUENCE</scope>
    <source>
        <strain evidence="1">ICN-92133</strain>
    </source>
</reference>
<evidence type="ECO:0000313" key="2">
    <source>
        <dbReference type="Proteomes" id="UP001243623"/>
    </source>
</evidence>
<evidence type="ECO:0000313" key="1">
    <source>
        <dbReference type="EMBL" id="WIW71559.1"/>
    </source>
</evidence>
<dbReference type="Proteomes" id="UP001243623">
    <property type="component" value="Chromosome"/>
</dbReference>
<dbReference type="RefSeq" id="WP_309320697.1">
    <property type="nucleotide sequence ID" value="NZ_CP120678.1"/>
</dbReference>
<name>A0A9Y2AIP0_9FIRM</name>
<organism evidence="1 2">
    <name type="scientific">Selenobaculum gibii</name>
    <dbReference type="NCBI Taxonomy" id="3054208"/>
    <lineage>
        <taxon>Bacteria</taxon>
        <taxon>Bacillati</taxon>
        <taxon>Bacillota</taxon>
        <taxon>Negativicutes</taxon>
        <taxon>Selenomonadales</taxon>
        <taxon>Selenomonadaceae</taxon>
        <taxon>Selenobaculum</taxon>
    </lineage>
</organism>
<evidence type="ECO:0008006" key="3">
    <source>
        <dbReference type="Google" id="ProtNLM"/>
    </source>
</evidence>
<dbReference type="AlphaFoldDB" id="A0A9Y2AIP0"/>
<keyword evidence="2" id="KW-1185">Reference proteome</keyword>
<protein>
    <recommendedName>
        <fullName evidence="3">Cytosolic protein</fullName>
    </recommendedName>
</protein>
<sequence length="58" mass="6558">MEKCNVENCTCPHVNCENHGKCCACINAHYRKNSLVYCMRKISEARIKRAVDEALAGK</sequence>